<protein>
    <submittedName>
        <fullName evidence="2">Uncharacterized protein</fullName>
    </submittedName>
</protein>
<keyword evidence="3" id="KW-1185">Reference proteome</keyword>
<evidence type="ECO:0000313" key="3">
    <source>
        <dbReference type="Proteomes" id="UP000197097"/>
    </source>
</evidence>
<feature type="chain" id="PRO_5012015342" evidence="1">
    <location>
        <begin position="26"/>
        <end position="124"/>
    </location>
</feature>
<dbReference type="EMBL" id="NISJ01000001">
    <property type="protein sequence ID" value="OWR01309.1"/>
    <property type="molecule type" value="Genomic_DNA"/>
</dbReference>
<accession>A0A246K5L8</accession>
<evidence type="ECO:0000256" key="1">
    <source>
        <dbReference type="SAM" id="SignalP"/>
    </source>
</evidence>
<name>A0A246K5L8_9SPHN</name>
<evidence type="ECO:0000313" key="2">
    <source>
        <dbReference type="EMBL" id="OWR01309.1"/>
    </source>
</evidence>
<sequence>MNRLLLLAAASGLLLAASESNQAGAREVIAGGAIPPDILQAYEEASKRTIYVCPRDSVRKMDEKFLKLRAEIKRRFQSDFDGAQDGGISLPTICHSPKSYPDFSVRVKNYQRAVRHLEEALGSH</sequence>
<feature type="signal peptide" evidence="1">
    <location>
        <begin position="1"/>
        <end position="25"/>
    </location>
</feature>
<reference evidence="2 3" key="1">
    <citation type="journal article" date="2002" name="Int. J. Syst. Evol. Microbiol.">
        <title>Sphingopyxis witflariensis sp. nov., isolated from activated sludge.</title>
        <authorList>
            <person name="Kampfer P."/>
            <person name="Witzenberger R."/>
            <person name="Denner E.B."/>
            <person name="Busse H.J."/>
            <person name="Neef A."/>
        </authorList>
    </citation>
    <scope>NUCLEOTIDE SEQUENCE [LARGE SCALE GENOMIC DNA]</scope>
    <source>
        <strain evidence="2 3">DSM 14551</strain>
    </source>
</reference>
<organism evidence="2 3">
    <name type="scientific">Sphingopyxis witflariensis</name>
    <dbReference type="NCBI Taxonomy" id="173675"/>
    <lineage>
        <taxon>Bacteria</taxon>
        <taxon>Pseudomonadati</taxon>
        <taxon>Pseudomonadota</taxon>
        <taxon>Alphaproteobacteria</taxon>
        <taxon>Sphingomonadales</taxon>
        <taxon>Sphingomonadaceae</taxon>
        <taxon>Sphingopyxis</taxon>
    </lineage>
</organism>
<dbReference type="Proteomes" id="UP000197097">
    <property type="component" value="Unassembled WGS sequence"/>
</dbReference>
<dbReference type="AlphaFoldDB" id="A0A246K5L8"/>
<keyword evidence="1" id="KW-0732">Signal</keyword>
<gene>
    <name evidence="2" type="ORF">CDQ91_02585</name>
</gene>
<comment type="caution">
    <text evidence="2">The sequence shown here is derived from an EMBL/GenBank/DDBJ whole genome shotgun (WGS) entry which is preliminary data.</text>
</comment>
<proteinExistence type="predicted"/>